<dbReference type="AlphaFoldDB" id="A0A369JN27"/>
<keyword evidence="3" id="KW-1185">Reference proteome</keyword>
<evidence type="ECO:0000256" key="1">
    <source>
        <dbReference type="SAM" id="MobiDB-lite"/>
    </source>
</evidence>
<gene>
    <name evidence="2" type="ORF">Hypma_013147</name>
</gene>
<feature type="region of interest" description="Disordered" evidence="1">
    <location>
        <begin position="58"/>
        <end position="84"/>
    </location>
</feature>
<protein>
    <submittedName>
        <fullName evidence="2">Uncharacterized protein</fullName>
    </submittedName>
</protein>
<comment type="caution">
    <text evidence="2">The sequence shown here is derived from an EMBL/GenBank/DDBJ whole genome shotgun (WGS) entry which is preliminary data.</text>
</comment>
<accession>A0A369JN27</accession>
<feature type="region of interest" description="Disordered" evidence="1">
    <location>
        <begin position="103"/>
        <end position="123"/>
    </location>
</feature>
<dbReference type="EMBL" id="LUEZ02000071">
    <property type="protein sequence ID" value="RDB20186.1"/>
    <property type="molecule type" value="Genomic_DNA"/>
</dbReference>
<organism evidence="2 3">
    <name type="scientific">Hypsizygus marmoreus</name>
    <name type="common">White beech mushroom</name>
    <name type="synonym">Agaricus marmoreus</name>
    <dbReference type="NCBI Taxonomy" id="39966"/>
    <lineage>
        <taxon>Eukaryota</taxon>
        <taxon>Fungi</taxon>
        <taxon>Dikarya</taxon>
        <taxon>Basidiomycota</taxon>
        <taxon>Agaricomycotina</taxon>
        <taxon>Agaricomycetes</taxon>
        <taxon>Agaricomycetidae</taxon>
        <taxon>Agaricales</taxon>
        <taxon>Tricholomatineae</taxon>
        <taxon>Lyophyllaceae</taxon>
        <taxon>Hypsizygus</taxon>
    </lineage>
</organism>
<feature type="compositionally biased region" description="Polar residues" evidence="1">
    <location>
        <begin position="74"/>
        <end position="84"/>
    </location>
</feature>
<evidence type="ECO:0000313" key="3">
    <source>
        <dbReference type="Proteomes" id="UP000076154"/>
    </source>
</evidence>
<sequence length="239" mass="24908">MWCTVITGAHCNTATDMGVSPATIARPLSSVGFSSRKDVSSVPPILVAAYQEAIPGLSAGPIQTGHPPAEDTLRSSNNSLSPGTASPTPLCFLPWLDFEQGTPDVVKPPPLSSSPPGLSSSLIDRSFTEHNTSSEGEFGAVPQQATTNSNGVEIGLRGMVCTLLLVLSNLSILSPEESSFTEITSVVSSHTSKALNFVSNMTNVVEMSPLFELSPGLPAMLIAKSSMDSRYTVPADSTA</sequence>
<reference evidence="2" key="1">
    <citation type="submission" date="2018-04" db="EMBL/GenBank/DDBJ databases">
        <title>Whole genome sequencing of Hypsizygus marmoreus.</title>
        <authorList>
            <person name="Choi I.-G."/>
            <person name="Min B."/>
            <person name="Kim J.-G."/>
            <person name="Kim S."/>
            <person name="Oh Y.-L."/>
            <person name="Kong W.-S."/>
            <person name="Park H."/>
            <person name="Jeong J."/>
            <person name="Song E.-S."/>
        </authorList>
    </citation>
    <scope>NUCLEOTIDE SEQUENCE [LARGE SCALE GENOMIC DNA]</scope>
    <source>
        <strain evidence="2">51987-8</strain>
    </source>
</reference>
<dbReference type="InParanoid" id="A0A369JN27"/>
<evidence type="ECO:0000313" key="2">
    <source>
        <dbReference type="EMBL" id="RDB20186.1"/>
    </source>
</evidence>
<dbReference type="Proteomes" id="UP000076154">
    <property type="component" value="Unassembled WGS sequence"/>
</dbReference>
<name>A0A369JN27_HYPMA</name>
<proteinExistence type="predicted"/>